<dbReference type="AlphaFoldDB" id="A0AAE3GPP1"/>
<protein>
    <submittedName>
        <fullName evidence="2">Glycosyltransferase</fullName>
    </submittedName>
</protein>
<dbReference type="PANTHER" id="PTHR22916">
    <property type="entry name" value="GLYCOSYLTRANSFERASE"/>
    <property type="match status" value="1"/>
</dbReference>
<accession>A0AAE3GPP1</accession>
<dbReference type="Proteomes" id="UP001204953">
    <property type="component" value="Unassembled WGS sequence"/>
</dbReference>
<evidence type="ECO:0000259" key="1">
    <source>
        <dbReference type="Pfam" id="PF00535"/>
    </source>
</evidence>
<dbReference type="PANTHER" id="PTHR22916:SF3">
    <property type="entry name" value="UDP-GLCNAC:BETAGAL BETA-1,3-N-ACETYLGLUCOSAMINYLTRANSFERASE-LIKE PROTEIN 1"/>
    <property type="match status" value="1"/>
</dbReference>
<comment type="caution">
    <text evidence="2">The sequence shown here is derived from an EMBL/GenBank/DDBJ whole genome shotgun (WGS) entry which is preliminary data.</text>
</comment>
<organism evidence="2 3">
    <name type="scientific">Limnofasciculus baicalensis BBK-W-15</name>
    <dbReference type="NCBI Taxonomy" id="2699891"/>
    <lineage>
        <taxon>Bacteria</taxon>
        <taxon>Bacillati</taxon>
        <taxon>Cyanobacteriota</taxon>
        <taxon>Cyanophyceae</taxon>
        <taxon>Coleofasciculales</taxon>
        <taxon>Coleofasciculaceae</taxon>
        <taxon>Limnofasciculus</taxon>
        <taxon>Limnofasciculus baicalensis</taxon>
    </lineage>
</organism>
<keyword evidence="3" id="KW-1185">Reference proteome</keyword>
<dbReference type="Gene3D" id="3.90.550.10">
    <property type="entry name" value="Spore Coat Polysaccharide Biosynthesis Protein SpsA, Chain A"/>
    <property type="match status" value="1"/>
</dbReference>
<evidence type="ECO:0000313" key="3">
    <source>
        <dbReference type="Proteomes" id="UP001204953"/>
    </source>
</evidence>
<proteinExistence type="predicted"/>
<reference evidence="2" key="1">
    <citation type="submission" date="2022-06" db="EMBL/GenBank/DDBJ databases">
        <title>New cyanobacteria of genus Symplocastrum in benthos of Lake Baikal.</title>
        <authorList>
            <person name="Sorokovikova E."/>
            <person name="Tikhonova I."/>
            <person name="Krasnopeev A."/>
            <person name="Evseev P."/>
            <person name="Gladkikh A."/>
            <person name="Belykh O."/>
        </authorList>
    </citation>
    <scope>NUCLEOTIDE SEQUENCE</scope>
    <source>
        <strain evidence="2">BBK-W-15</strain>
    </source>
</reference>
<dbReference type="InterPro" id="IPR001173">
    <property type="entry name" value="Glyco_trans_2-like"/>
</dbReference>
<evidence type="ECO:0000313" key="2">
    <source>
        <dbReference type="EMBL" id="MCP2727686.1"/>
    </source>
</evidence>
<dbReference type="Pfam" id="PF00535">
    <property type="entry name" value="Glycos_transf_2"/>
    <property type="match status" value="1"/>
</dbReference>
<gene>
    <name evidence="2" type="ORF">NJ959_04235</name>
</gene>
<dbReference type="EMBL" id="JAMZMM010000023">
    <property type="protein sequence ID" value="MCP2727686.1"/>
    <property type="molecule type" value="Genomic_DNA"/>
</dbReference>
<sequence>MPKISVIAPCYNQEKYIAKAIDSMLAQTFTDWEQVIVDDGSTDNSAEIILSYTQKDSRIKLVEQPNGGVQNARNNGFKACSHQSEYLLWFDPDDCLAPQMLEVMVNYLNTHPHVGLAFCDYYVISSEDKIIKTAKTPRRIPSRFGIEDLPYQTPETPFISVGFDCIPEAMAMVRRTIYEQTTGWGEWLNQGGEGLDLFLQVVLLSEVHFISQNLYYYRRHSQQVTQTTVKFEVQMQKLITKWKESREIPEEYKAKYAELAWWWEHRFLPYLWVKEGRAMMRDTSGGQSHHKYISGIRLHLRAIKPYLMSLLFNKS</sequence>
<dbReference type="RefSeq" id="WP_254010496.1">
    <property type="nucleotide sequence ID" value="NZ_JAMZMM010000023.1"/>
</dbReference>
<dbReference type="CDD" id="cd00761">
    <property type="entry name" value="Glyco_tranf_GTA_type"/>
    <property type="match status" value="1"/>
</dbReference>
<dbReference type="GO" id="GO:0016758">
    <property type="term" value="F:hexosyltransferase activity"/>
    <property type="evidence" value="ECO:0007669"/>
    <property type="project" value="UniProtKB-ARBA"/>
</dbReference>
<dbReference type="SUPFAM" id="SSF53448">
    <property type="entry name" value="Nucleotide-diphospho-sugar transferases"/>
    <property type="match status" value="1"/>
</dbReference>
<dbReference type="InterPro" id="IPR029044">
    <property type="entry name" value="Nucleotide-diphossugar_trans"/>
</dbReference>
<name>A0AAE3GPP1_9CYAN</name>
<feature type="domain" description="Glycosyltransferase 2-like" evidence="1">
    <location>
        <begin position="5"/>
        <end position="179"/>
    </location>
</feature>